<evidence type="ECO:0000256" key="6">
    <source>
        <dbReference type="ARBA" id="ARBA00022960"/>
    </source>
</evidence>
<evidence type="ECO:0000256" key="2">
    <source>
        <dbReference type="ARBA" id="ARBA00004752"/>
    </source>
</evidence>
<feature type="modified residue" description="2-(S-cysteinyl)pyruvic acid O-phosphothioketal" evidence="12">
    <location>
        <position position="116"/>
    </location>
</feature>
<evidence type="ECO:0000256" key="10">
    <source>
        <dbReference type="ARBA" id="ARBA00038367"/>
    </source>
</evidence>
<dbReference type="HAMAP" id="MF_00111">
    <property type="entry name" value="MurA"/>
    <property type="match status" value="1"/>
</dbReference>
<dbReference type="GO" id="GO:0051301">
    <property type="term" value="P:cell division"/>
    <property type="evidence" value="ECO:0007669"/>
    <property type="project" value="UniProtKB-KW"/>
</dbReference>
<evidence type="ECO:0000256" key="4">
    <source>
        <dbReference type="ARBA" id="ARBA00022618"/>
    </source>
</evidence>
<dbReference type="InterPro" id="IPR013792">
    <property type="entry name" value="RNA3'P_cycl/enolpyr_Trfase_a/b"/>
</dbReference>
<dbReference type="Pfam" id="PF00275">
    <property type="entry name" value="EPSP_synthase"/>
    <property type="match status" value="1"/>
</dbReference>
<keyword evidence="4 12" id="KW-0132">Cell division</keyword>
<evidence type="ECO:0000256" key="8">
    <source>
        <dbReference type="ARBA" id="ARBA00023306"/>
    </source>
</evidence>
<evidence type="ECO:0000256" key="9">
    <source>
        <dbReference type="ARBA" id="ARBA00023316"/>
    </source>
</evidence>
<feature type="binding site" evidence="12">
    <location>
        <begin position="22"/>
        <end position="23"/>
    </location>
    <ligand>
        <name>phosphoenolpyruvate</name>
        <dbReference type="ChEBI" id="CHEBI:58702"/>
    </ligand>
</feature>
<evidence type="ECO:0000313" key="14">
    <source>
        <dbReference type="EMBL" id="GBR75745.1"/>
    </source>
</evidence>
<keyword evidence="15" id="KW-1185">Reference proteome</keyword>
<comment type="catalytic activity">
    <reaction evidence="11 12">
        <text>phosphoenolpyruvate + UDP-N-acetyl-alpha-D-glucosamine = UDP-N-acetyl-3-O-(1-carboxyvinyl)-alpha-D-glucosamine + phosphate</text>
        <dbReference type="Rhea" id="RHEA:18681"/>
        <dbReference type="ChEBI" id="CHEBI:43474"/>
        <dbReference type="ChEBI" id="CHEBI:57705"/>
        <dbReference type="ChEBI" id="CHEBI:58702"/>
        <dbReference type="ChEBI" id="CHEBI:68483"/>
        <dbReference type="EC" id="2.5.1.7"/>
    </reaction>
</comment>
<dbReference type="Proteomes" id="UP000275925">
    <property type="component" value="Unassembled WGS sequence"/>
</dbReference>
<sequence length="416" mass="44026">MAKVKIIGEQPLHGAINISGAKNSALPILAAAVLLDGESIISNVPQLTDITTMVRMLRSINILAEQSGGKIRIVNKKQVKHLIPYELVTKMRASFFIAGPILAKVGMVRVPMPGGCAIGSRPVDIHLKGFQALGAVVSLEHGFIEIRCKKLKGGQVNFPFPSVGATENIMMAATLAEGVTTIANAAREPEIVDLADLLNEAGANISGAGSSTIVITGVSALHGVKHAVIPDRIEAGTMLLAGLITRGQITVNNVRPADISALLSVLSETGARFEIENNSITAALGARWRGAQVVTQPYPGFPTDMQAQLMAYLALAEGASTVRETIFENRFMHIGELQRMGARIRAEERTAIIEGVAGLSGAEVKATDLRAGAALWLAGLAAQGETTIYGVEHIERGYEKLTEKLSALGARIKRIN</sequence>
<evidence type="ECO:0000256" key="12">
    <source>
        <dbReference type="HAMAP-Rule" id="MF_00111"/>
    </source>
</evidence>
<comment type="function">
    <text evidence="12">Cell wall formation. Adds enolpyruvyl to UDP-N-acetylglucosamine.</text>
</comment>
<keyword evidence="5 12" id="KW-0808">Transferase</keyword>
<accession>A0A388TFC1</accession>
<dbReference type="FunFam" id="3.65.10.10:FF:000001">
    <property type="entry name" value="UDP-N-acetylglucosamine 1-carboxyvinyltransferase"/>
    <property type="match status" value="1"/>
</dbReference>
<evidence type="ECO:0000256" key="7">
    <source>
        <dbReference type="ARBA" id="ARBA00022984"/>
    </source>
</evidence>
<dbReference type="InterPro" id="IPR005750">
    <property type="entry name" value="UDP_GlcNAc_COvinyl_MurA"/>
</dbReference>
<dbReference type="EMBL" id="BGZO01000007">
    <property type="protein sequence ID" value="GBR75745.1"/>
    <property type="molecule type" value="Genomic_DNA"/>
</dbReference>
<feature type="binding site" evidence="12">
    <location>
        <position position="304"/>
    </location>
    <ligand>
        <name>UDP-N-acetyl-alpha-D-glucosamine</name>
        <dbReference type="ChEBI" id="CHEBI:57705"/>
    </ligand>
</feature>
<keyword evidence="12" id="KW-0670">Pyruvate</keyword>
<dbReference type="EC" id="2.5.1.7" evidence="12"/>
<comment type="caution">
    <text evidence="12">Lacks conserved residue(s) required for the propagation of feature annotation.</text>
</comment>
<evidence type="ECO:0000256" key="11">
    <source>
        <dbReference type="ARBA" id="ARBA00047527"/>
    </source>
</evidence>
<dbReference type="SUPFAM" id="SSF55205">
    <property type="entry name" value="EPT/RTPC-like"/>
    <property type="match status" value="1"/>
</dbReference>
<dbReference type="NCBIfam" id="NF006873">
    <property type="entry name" value="PRK09369.1"/>
    <property type="match status" value="1"/>
</dbReference>
<dbReference type="GO" id="GO:0019277">
    <property type="term" value="P:UDP-N-acetylgalactosamine biosynthetic process"/>
    <property type="evidence" value="ECO:0007669"/>
    <property type="project" value="InterPro"/>
</dbReference>
<dbReference type="UniPathway" id="UPA00219"/>
<keyword evidence="8 12" id="KW-0131">Cell cycle</keyword>
<feature type="domain" description="Enolpyruvate transferase" evidence="13">
    <location>
        <begin position="9"/>
        <end position="405"/>
    </location>
</feature>
<feature type="active site" description="Proton donor" evidence="12">
    <location>
        <position position="116"/>
    </location>
</feature>
<feature type="binding site" evidence="12">
    <location>
        <position position="92"/>
    </location>
    <ligand>
        <name>UDP-N-acetyl-alpha-D-glucosamine</name>
        <dbReference type="ChEBI" id="CHEBI:57705"/>
    </ligand>
</feature>
<gene>
    <name evidence="12 14" type="primary">murA</name>
    <name evidence="14" type="ORF">NO2_0389</name>
</gene>
<keyword evidence="7 12" id="KW-0573">Peptidoglycan synthesis</keyword>
<comment type="pathway">
    <text evidence="2 12">Cell wall biogenesis; peptidoglycan biosynthesis.</text>
</comment>
<comment type="similarity">
    <text evidence="10 12">Belongs to the EPSP synthase family. MurA subfamily.</text>
</comment>
<evidence type="ECO:0000256" key="3">
    <source>
        <dbReference type="ARBA" id="ARBA00022490"/>
    </source>
</evidence>
<dbReference type="InterPro" id="IPR036968">
    <property type="entry name" value="Enolpyruvate_Tfrase_sf"/>
</dbReference>
<dbReference type="AlphaFoldDB" id="A0A388TFC1"/>
<dbReference type="GO" id="GO:0008360">
    <property type="term" value="P:regulation of cell shape"/>
    <property type="evidence" value="ECO:0007669"/>
    <property type="project" value="UniProtKB-KW"/>
</dbReference>
<name>A0A388TFC1_9BACT</name>
<dbReference type="NCBIfam" id="TIGR01072">
    <property type="entry name" value="murA"/>
    <property type="match status" value="1"/>
</dbReference>
<dbReference type="InterPro" id="IPR050068">
    <property type="entry name" value="MurA_subfamily"/>
</dbReference>
<feature type="binding site" evidence="12">
    <location>
        <position position="326"/>
    </location>
    <ligand>
        <name>UDP-N-acetyl-alpha-D-glucosamine</name>
        <dbReference type="ChEBI" id="CHEBI:57705"/>
    </ligand>
</feature>
<keyword evidence="3 12" id="KW-0963">Cytoplasm</keyword>
<dbReference type="GO" id="GO:0071555">
    <property type="term" value="P:cell wall organization"/>
    <property type="evidence" value="ECO:0007669"/>
    <property type="project" value="UniProtKB-KW"/>
</dbReference>
<keyword evidence="6 12" id="KW-0133">Cell shape</keyword>
<dbReference type="CDD" id="cd01555">
    <property type="entry name" value="UdpNAET"/>
    <property type="match status" value="1"/>
</dbReference>
<dbReference type="InterPro" id="IPR001986">
    <property type="entry name" value="Enolpyruvate_Tfrase_dom"/>
</dbReference>
<protein>
    <recommendedName>
        <fullName evidence="12">UDP-N-acetylglucosamine 1-carboxyvinyltransferase</fullName>
        <ecNumber evidence="12">2.5.1.7</ecNumber>
    </recommendedName>
    <alternativeName>
        <fullName evidence="12">Enoylpyruvate transferase</fullName>
    </alternativeName>
    <alternativeName>
        <fullName evidence="12">UDP-N-acetylglucosamine enolpyruvyl transferase</fullName>
        <shortName evidence="12">EPT</shortName>
    </alternativeName>
</protein>
<dbReference type="PANTHER" id="PTHR43783:SF1">
    <property type="entry name" value="UDP-N-ACETYLGLUCOSAMINE 1-CARBOXYVINYLTRANSFERASE"/>
    <property type="match status" value="1"/>
</dbReference>
<keyword evidence="9 12" id="KW-0961">Cell wall biogenesis/degradation</keyword>
<evidence type="ECO:0000256" key="1">
    <source>
        <dbReference type="ARBA" id="ARBA00004496"/>
    </source>
</evidence>
<comment type="subcellular location">
    <subcellularLocation>
        <location evidence="1 12">Cytoplasm</location>
    </subcellularLocation>
</comment>
<dbReference type="GO" id="GO:0005737">
    <property type="term" value="C:cytoplasm"/>
    <property type="evidence" value="ECO:0007669"/>
    <property type="project" value="UniProtKB-SubCell"/>
</dbReference>
<comment type="caution">
    <text evidence="14">The sequence shown here is derived from an EMBL/GenBank/DDBJ whole genome shotgun (WGS) entry which is preliminary data.</text>
</comment>
<evidence type="ECO:0000259" key="13">
    <source>
        <dbReference type="Pfam" id="PF00275"/>
    </source>
</evidence>
<dbReference type="Gene3D" id="3.65.10.10">
    <property type="entry name" value="Enolpyruvate transferase domain"/>
    <property type="match status" value="2"/>
</dbReference>
<dbReference type="PANTHER" id="PTHR43783">
    <property type="entry name" value="UDP-N-ACETYLGLUCOSAMINE 1-CARBOXYVINYLTRANSFERASE"/>
    <property type="match status" value="1"/>
</dbReference>
<dbReference type="GO" id="GO:0008760">
    <property type="term" value="F:UDP-N-acetylglucosamine 1-carboxyvinyltransferase activity"/>
    <property type="evidence" value="ECO:0007669"/>
    <property type="project" value="UniProtKB-UniRule"/>
</dbReference>
<reference evidence="14 15" key="1">
    <citation type="journal article" date="2019" name="ISME J.">
        <title>Genome analyses of uncultured TG2/ZB3 bacteria in 'Margulisbacteria' specifically attached to ectosymbiotic spirochetes of protists in the termite gut.</title>
        <authorList>
            <person name="Utami Y.D."/>
            <person name="Kuwahara H."/>
            <person name="Igai K."/>
            <person name="Murakami T."/>
            <person name="Sugaya K."/>
            <person name="Morikawa T."/>
            <person name="Nagura Y."/>
            <person name="Yuki M."/>
            <person name="Deevong P."/>
            <person name="Inoue T."/>
            <person name="Kihara K."/>
            <person name="Lo N."/>
            <person name="Yamada A."/>
            <person name="Ohkuma M."/>
            <person name="Hongoh Y."/>
        </authorList>
    </citation>
    <scope>NUCLEOTIDE SEQUENCE [LARGE SCALE GENOMIC DNA]</scope>
    <source>
        <strain evidence="14">NkOx7-02</strain>
    </source>
</reference>
<dbReference type="GO" id="GO:0009252">
    <property type="term" value="P:peptidoglycan biosynthetic process"/>
    <property type="evidence" value="ECO:0007669"/>
    <property type="project" value="UniProtKB-UniRule"/>
</dbReference>
<evidence type="ECO:0000256" key="5">
    <source>
        <dbReference type="ARBA" id="ARBA00022679"/>
    </source>
</evidence>
<proteinExistence type="inferred from homology"/>
<organism evidence="14 15">
    <name type="scientific">Candidatus Termititenax persephonae</name>
    <dbReference type="NCBI Taxonomy" id="2218525"/>
    <lineage>
        <taxon>Bacteria</taxon>
        <taxon>Bacillati</taxon>
        <taxon>Candidatus Margulisiibacteriota</taxon>
        <taxon>Candidatus Termititenacia</taxon>
        <taxon>Candidatus Termititenacales</taxon>
        <taxon>Candidatus Termititenacaceae</taxon>
        <taxon>Candidatus Termititenax</taxon>
    </lineage>
</organism>
<evidence type="ECO:0000313" key="15">
    <source>
        <dbReference type="Proteomes" id="UP000275925"/>
    </source>
</evidence>